<dbReference type="Proteomes" id="UP000094444">
    <property type="component" value="Unassembled WGS sequence"/>
</dbReference>
<dbReference type="InterPro" id="IPR052058">
    <property type="entry name" value="Alcohol_O-acetyltransferase"/>
</dbReference>
<proteinExistence type="predicted"/>
<accession>A0A2P5HF87</accession>
<keyword evidence="2" id="KW-1185">Reference proteome</keyword>
<dbReference type="FunCoup" id="A0A2P5HF87">
    <property type="interactions" value="30"/>
</dbReference>
<evidence type="ECO:0000313" key="2">
    <source>
        <dbReference type="Proteomes" id="UP000094444"/>
    </source>
</evidence>
<dbReference type="PANTHER" id="PTHR28037:SF1">
    <property type="entry name" value="ALCOHOL O-ACETYLTRANSFERASE 1-RELATED"/>
    <property type="match status" value="1"/>
</dbReference>
<dbReference type="Pfam" id="PF07247">
    <property type="entry name" value="AATase"/>
    <property type="match status" value="1"/>
</dbReference>
<dbReference type="Gene3D" id="3.30.559.10">
    <property type="entry name" value="Chloramphenicol acetyltransferase-like domain"/>
    <property type="match status" value="1"/>
</dbReference>
<dbReference type="SUPFAM" id="SSF52777">
    <property type="entry name" value="CoA-dependent acyltransferases"/>
    <property type="match status" value="2"/>
</dbReference>
<dbReference type="STRING" id="158607.A0A2P5HF87"/>
<evidence type="ECO:0008006" key="3">
    <source>
        <dbReference type="Google" id="ProtNLM"/>
    </source>
</evidence>
<dbReference type="GO" id="GO:0008080">
    <property type="term" value="F:N-acetyltransferase activity"/>
    <property type="evidence" value="ECO:0007669"/>
    <property type="project" value="TreeGrafter"/>
</dbReference>
<evidence type="ECO:0000313" key="1">
    <source>
        <dbReference type="EMBL" id="POS68926.1"/>
    </source>
</evidence>
<dbReference type="InterPro" id="IPR023213">
    <property type="entry name" value="CAT-like_dom_sf"/>
</dbReference>
<comment type="caution">
    <text evidence="1">The sequence shown here is derived from an EMBL/GenBank/DDBJ whole genome shotgun (WGS) entry which is preliminary data.</text>
</comment>
<dbReference type="OrthoDB" id="2150604at2759"/>
<reference evidence="1" key="1">
    <citation type="submission" date="2017-09" db="EMBL/GenBank/DDBJ databases">
        <title>Polyketide synthases of a Diaporthe helianthi virulent isolate.</title>
        <authorList>
            <person name="Baroncelli R."/>
        </authorList>
    </citation>
    <scope>NUCLEOTIDE SEQUENCE [LARGE SCALE GENOMIC DNA]</scope>
    <source>
        <strain evidence="1">7/96</strain>
    </source>
</reference>
<gene>
    <name evidence="1" type="ORF">DHEL01_v212679</name>
</gene>
<name>A0A2P5HF87_DIAHE</name>
<protein>
    <recommendedName>
        <fullName evidence="3">Alcohol acetyltransferase</fullName>
    </recommendedName>
</protein>
<dbReference type="EMBL" id="MAVT02002909">
    <property type="protein sequence ID" value="POS68926.1"/>
    <property type="molecule type" value="Genomic_DNA"/>
</dbReference>
<dbReference type="InParanoid" id="A0A2P5HF87"/>
<dbReference type="AlphaFoldDB" id="A0A2P5HF87"/>
<dbReference type="InterPro" id="IPR010828">
    <property type="entry name" value="Atf2/Sli1-like"/>
</dbReference>
<dbReference type="Gene3D" id="3.30.559.30">
    <property type="entry name" value="Nonribosomal peptide synthetase, condensation domain"/>
    <property type="match status" value="1"/>
</dbReference>
<dbReference type="PANTHER" id="PTHR28037">
    <property type="entry name" value="ALCOHOL O-ACETYLTRANSFERASE 1-RELATED"/>
    <property type="match status" value="1"/>
</dbReference>
<sequence length="507" mass="56863">MGRHALGHHGSDRDTNTRIRKMGGHEAYQLAMHTLDQYRGTVVACRYHMPPGLALPGKLEVLQGTFCDAVTRLVLSQPHLQVGITGENSKSPAFVRLEQLDLRNHVHWREIGDSEQIEPLYLESMQTELDSRYHHLSTQPGWRVVVLHQPGAESIEVIYVWNHAHHDGMSAKIFHKQLLRNLNENPKQPKGPTRWVLDLPDCSDRFPPNPELLSSWPMTPAFLLRILWRELKPSSIFPPGNTHATWAPIQASPFATRFHTFTIDAKSVTNLVTACRAHHTTLTGLTQALVLVSLTSLLGAIKGFASRTPFDLRHILPSHTPKYPWLQPKESMCNYVSVVEHEFDTDLVAEIRSKMPEPPTDASLPGDVMEIVWSVSARVRNEIEERLELGEQNDLIGVMKFVSDWRTQQRADAKKARQLSWLVTNLGVIDGTRAAADGPEQEGGWSLRRAELVLSAEVPSAAISVSLMTVKDEQMRVTCSWQDCVVLPSLAEGLLGDLERWLNAIGA</sequence>
<organism evidence="1 2">
    <name type="scientific">Diaporthe helianthi</name>
    <dbReference type="NCBI Taxonomy" id="158607"/>
    <lineage>
        <taxon>Eukaryota</taxon>
        <taxon>Fungi</taxon>
        <taxon>Dikarya</taxon>
        <taxon>Ascomycota</taxon>
        <taxon>Pezizomycotina</taxon>
        <taxon>Sordariomycetes</taxon>
        <taxon>Sordariomycetidae</taxon>
        <taxon>Diaporthales</taxon>
        <taxon>Diaporthaceae</taxon>
        <taxon>Diaporthe</taxon>
    </lineage>
</organism>